<keyword evidence="2" id="KW-1185">Reference proteome</keyword>
<dbReference type="AlphaFoldDB" id="A0L6M0"/>
<accession>A0L6M0</accession>
<reference evidence="2" key="1">
    <citation type="journal article" date="2009" name="Appl. Environ. Microbiol.">
        <title>Complete genome sequence of the chemolithoautotrophic marine magnetotactic coccus strain MC-1.</title>
        <authorList>
            <person name="Schubbe S."/>
            <person name="Williams T.J."/>
            <person name="Xie G."/>
            <person name="Kiss H.E."/>
            <person name="Brettin T.S."/>
            <person name="Martinez D."/>
            <person name="Ross C.A."/>
            <person name="Schuler D."/>
            <person name="Cox B.L."/>
            <person name="Nealson K.H."/>
            <person name="Bazylinski D.A."/>
        </authorList>
    </citation>
    <scope>NUCLEOTIDE SEQUENCE [LARGE SCALE GENOMIC DNA]</scope>
    <source>
        <strain evidence="2">ATCC BAA-1437 / JCM 17883 / MC-1</strain>
    </source>
</reference>
<sequence length="222" mass="25076">MPQRVVGFDIFWGWRLDMRFLLGVVLSLLVGCTALPQYEPRPMEQLVVVLESGKRVPLSDLLPKPVMAAAATLPGDGVGLDSLEENRDSLRRAYEKVGWGSLLTRMDLARVPFIERCLHYDLNGDYLVDQWEFQQAWVVWGAELALGEKLPPGALQWQHDGVQTPLNGLALSNWDSRRLRYWLEMLGQQQPAAEVARTLDAVNLLIESSKPRYEYGDDSPVS</sequence>
<dbReference type="PROSITE" id="PS51257">
    <property type="entry name" value="PROKAR_LIPOPROTEIN"/>
    <property type="match status" value="1"/>
</dbReference>
<evidence type="ECO:0000313" key="1">
    <source>
        <dbReference type="EMBL" id="ABK43613.1"/>
    </source>
</evidence>
<dbReference type="EMBL" id="CP000471">
    <property type="protein sequence ID" value="ABK43613.1"/>
    <property type="molecule type" value="Genomic_DNA"/>
</dbReference>
<protein>
    <submittedName>
        <fullName evidence="1">Uncharacterized protein</fullName>
    </submittedName>
</protein>
<gene>
    <name evidence="1" type="ordered locus">Mmc1_1095</name>
</gene>
<dbReference type="Proteomes" id="UP000002586">
    <property type="component" value="Chromosome"/>
</dbReference>
<reference evidence="1 2" key="2">
    <citation type="journal article" date="2012" name="Int. J. Syst. Evol. Microbiol.">
        <title>Magnetococcus marinus gen. nov., sp. nov., a marine, magnetotactic bacterium that represents a novel lineage (Magnetococcaceae fam. nov.; Magnetococcales ord. nov.) at the base of the Alphaproteobacteria.</title>
        <authorList>
            <person name="Bazylinski D.A."/>
            <person name="Williams T.J."/>
            <person name="Lefevre C.T."/>
            <person name="Berg R.J."/>
            <person name="Zhang C.L."/>
            <person name="Bowser S.S."/>
            <person name="Dean A.J."/>
            <person name="Beveridge T.J."/>
        </authorList>
    </citation>
    <scope>NUCLEOTIDE SEQUENCE [LARGE SCALE GENOMIC DNA]</scope>
    <source>
        <strain evidence="2">ATCC BAA-1437 / JCM 17883 / MC-1</strain>
    </source>
</reference>
<evidence type="ECO:0000313" key="2">
    <source>
        <dbReference type="Proteomes" id="UP000002586"/>
    </source>
</evidence>
<organism evidence="1 2">
    <name type="scientific">Magnetococcus marinus (strain ATCC BAA-1437 / JCM 17883 / MC-1)</name>
    <dbReference type="NCBI Taxonomy" id="156889"/>
    <lineage>
        <taxon>Bacteria</taxon>
        <taxon>Pseudomonadati</taxon>
        <taxon>Pseudomonadota</taxon>
        <taxon>Magnetococcia</taxon>
        <taxon>Magnetococcales</taxon>
        <taxon>Magnetococcaceae</taxon>
        <taxon>Magnetococcus</taxon>
    </lineage>
</organism>
<proteinExistence type="predicted"/>
<dbReference type="HOGENOM" id="CLU_1244081_0_0_5"/>
<name>A0L6M0_MAGMM</name>
<dbReference type="KEGG" id="mgm:Mmc1_1095"/>